<gene>
    <name evidence="1" type="ORF">ABVT43_06035</name>
</gene>
<proteinExistence type="predicted"/>
<dbReference type="Proteomes" id="UP001548189">
    <property type="component" value="Unassembled WGS sequence"/>
</dbReference>
<evidence type="ECO:0000313" key="2">
    <source>
        <dbReference type="Proteomes" id="UP001548189"/>
    </source>
</evidence>
<dbReference type="InterPro" id="IPR003838">
    <property type="entry name" value="ABC3_permease_C"/>
</dbReference>
<dbReference type="InterPro" id="IPR050250">
    <property type="entry name" value="Macrolide_Exporter_MacB"/>
</dbReference>
<dbReference type="PANTHER" id="PTHR30572">
    <property type="entry name" value="MEMBRANE COMPONENT OF TRANSPORTER-RELATED"/>
    <property type="match status" value="1"/>
</dbReference>
<evidence type="ECO:0000313" key="1">
    <source>
        <dbReference type="EMBL" id="MET1254680.1"/>
    </source>
</evidence>
<organism evidence="1 2">
    <name type="scientific">Aliikangiella maris</name>
    <dbReference type="NCBI Taxonomy" id="3162458"/>
    <lineage>
        <taxon>Bacteria</taxon>
        <taxon>Pseudomonadati</taxon>
        <taxon>Pseudomonadota</taxon>
        <taxon>Gammaproteobacteria</taxon>
        <taxon>Oceanospirillales</taxon>
        <taxon>Pleioneaceae</taxon>
        <taxon>Aliikangiella</taxon>
    </lineage>
</organism>
<dbReference type="EMBL" id="JBEVCJ010000005">
    <property type="protein sequence ID" value="MET1254680.1"/>
    <property type="molecule type" value="Genomic_DNA"/>
</dbReference>
<name>A0ABV2BRW1_9GAMM</name>
<comment type="caution">
    <text evidence="1">The sequence shown here is derived from an EMBL/GenBank/DDBJ whole genome shotgun (WGS) entry which is preliminary data.</text>
</comment>
<accession>A0ABV2BRW1</accession>
<reference evidence="1 2" key="1">
    <citation type="submission" date="2024-06" db="EMBL/GenBank/DDBJ databases">
        <authorList>
            <person name="Li F."/>
        </authorList>
    </citation>
    <scope>NUCLEOTIDE SEQUENCE [LARGE SCALE GENOMIC DNA]</scope>
    <source>
        <strain evidence="1 2">GXAS 311</strain>
    </source>
</reference>
<protein>
    <submittedName>
        <fullName evidence="1">ABC transporter permease</fullName>
    </submittedName>
</protein>
<dbReference type="PANTHER" id="PTHR30572:SF4">
    <property type="entry name" value="ABC TRANSPORTER PERMEASE YTRF"/>
    <property type="match status" value="1"/>
</dbReference>
<sequence length="408" mass="44447">MFSLIESFRSALQSVKAHGFRSFLTTLGIIIGVASTIAVVSVIQGLSYSINQQFEGFGSNSISIRSYTPRNERLKGKIARITPDDVEVISKQVEGVQFITPILGSNVGSTSSIKFAGNETFGQVSGSTYNYQSVQNIDMKYGRFLSYSDNLSRRKVVVIGEKVRTELALPKNPVGEFIQFAGEWLKIIGLAEEKGAFLGFNQDNFMVMPYSTMQGLNGNLIEPDIFVQLQLKSLENLDSIKEKITRILRKQHKLTTEDDDFKVETPEQLTSGISQVIDTLTIVLGGIVSISLFVGGIGIMNIMLVSVTERTREIGICKAIGAKRHHILLQFLIEAIVLSLLGGIIGIIIGYGLGFLAAATIPNFPPATIPLWAIGIAFGFCAFVGILFGILPAAKAANLDPIDALRYE</sequence>
<dbReference type="Pfam" id="PF12704">
    <property type="entry name" value="MacB_PCD"/>
    <property type="match status" value="1"/>
</dbReference>
<keyword evidence="2" id="KW-1185">Reference proteome</keyword>
<dbReference type="Pfam" id="PF02687">
    <property type="entry name" value="FtsX"/>
    <property type="match status" value="1"/>
</dbReference>
<dbReference type="InterPro" id="IPR025857">
    <property type="entry name" value="MacB_PCD"/>
</dbReference>